<protein>
    <recommendedName>
        <fullName evidence="1">Pyrin domain-containing protein</fullName>
    </recommendedName>
</protein>
<dbReference type="SMART" id="SM01289">
    <property type="entry name" value="PYRIN"/>
    <property type="match status" value="1"/>
</dbReference>
<dbReference type="InterPro" id="IPR011029">
    <property type="entry name" value="DEATH-like_dom_sf"/>
</dbReference>
<dbReference type="PROSITE" id="PS50824">
    <property type="entry name" value="DAPIN"/>
    <property type="match status" value="1"/>
</dbReference>
<dbReference type="Proteomes" id="UP000295070">
    <property type="component" value="Chromosome 2"/>
</dbReference>
<dbReference type="SUPFAM" id="SSF47986">
    <property type="entry name" value="DEATH domain"/>
    <property type="match status" value="1"/>
</dbReference>
<dbReference type="CDD" id="cd08321">
    <property type="entry name" value="Pyrin_ASC-like"/>
    <property type="match status" value="1"/>
</dbReference>
<dbReference type="STRING" id="8167.A0A484DJX3"/>
<dbReference type="AlphaFoldDB" id="A0A484DJX3"/>
<evidence type="ECO:0000313" key="3">
    <source>
        <dbReference type="Proteomes" id="UP000295070"/>
    </source>
</evidence>
<dbReference type="Gene3D" id="1.10.533.10">
    <property type="entry name" value="Death Domain, Fas"/>
    <property type="match status" value="1"/>
</dbReference>
<dbReference type="EMBL" id="SCKG01000002">
    <property type="protein sequence ID" value="TDH15781.1"/>
    <property type="molecule type" value="Genomic_DNA"/>
</dbReference>
<gene>
    <name evidence="2" type="ORF">EPR50_G00012480</name>
</gene>
<name>A0A484DJX3_PERFV</name>
<evidence type="ECO:0000259" key="1">
    <source>
        <dbReference type="PROSITE" id="PS50824"/>
    </source>
</evidence>
<evidence type="ECO:0000313" key="2">
    <source>
        <dbReference type="EMBL" id="TDH15781.1"/>
    </source>
</evidence>
<dbReference type="InterPro" id="IPR004020">
    <property type="entry name" value="DAPIN"/>
</dbReference>
<feature type="domain" description="Pyrin" evidence="1">
    <location>
        <begin position="1"/>
        <end position="89"/>
    </location>
</feature>
<keyword evidence="3" id="KW-1185">Reference proteome</keyword>
<proteinExistence type="predicted"/>
<sequence>MQVHEMLLETLETLRKEDFKTLQWYLSMEVLAGCQPIPQSRLEDAPRTVTVCKMIESYGKESAVKVTVEILKKMNNNYAAEKLENKCAGGKTAAPSASSSAVAPAAPATLSAQQGSVIIAPQFTSSTAGAMTININNK</sequence>
<reference evidence="2 3" key="1">
    <citation type="submission" date="2019-01" db="EMBL/GenBank/DDBJ databases">
        <title>A chromosome-scale genome assembly of the yellow perch, Perca flavescens.</title>
        <authorList>
            <person name="Feron R."/>
            <person name="Morvezen R."/>
            <person name="Bestin A."/>
            <person name="Haffray P."/>
            <person name="Klopp C."/>
            <person name="Zahm M."/>
            <person name="Cabau C."/>
            <person name="Roques C."/>
            <person name="Donnadieu C."/>
            <person name="Bouchez O."/>
            <person name="Christie M."/>
            <person name="Larson W."/>
            <person name="Guiguen Y."/>
        </authorList>
    </citation>
    <scope>NUCLEOTIDE SEQUENCE [LARGE SCALE GENOMIC DNA]</scope>
    <source>
        <strain evidence="2">YP-PL-M2</strain>
        <tissue evidence="2">Blood</tissue>
    </source>
</reference>
<dbReference type="Pfam" id="PF02758">
    <property type="entry name" value="PYRIN"/>
    <property type="match status" value="1"/>
</dbReference>
<organism evidence="2 3">
    <name type="scientific">Perca flavescens</name>
    <name type="common">American yellow perch</name>
    <name type="synonym">Morone flavescens</name>
    <dbReference type="NCBI Taxonomy" id="8167"/>
    <lineage>
        <taxon>Eukaryota</taxon>
        <taxon>Metazoa</taxon>
        <taxon>Chordata</taxon>
        <taxon>Craniata</taxon>
        <taxon>Vertebrata</taxon>
        <taxon>Euteleostomi</taxon>
        <taxon>Actinopterygii</taxon>
        <taxon>Neopterygii</taxon>
        <taxon>Teleostei</taxon>
        <taxon>Neoteleostei</taxon>
        <taxon>Acanthomorphata</taxon>
        <taxon>Eupercaria</taxon>
        <taxon>Perciformes</taxon>
        <taxon>Percoidei</taxon>
        <taxon>Percidae</taxon>
        <taxon>Percinae</taxon>
        <taxon>Perca</taxon>
    </lineage>
</organism>
<comment type="caution">
    <text evidence="2">The sequence shown here is derived from an EMBL/GenBank/DDBJ whole genome shotgun (WGS) entry which is preliminary data.</text>
</comment>
<accession>A0A484DJX3</accession>